<evidence type="ECO:0000313" key="5">
    <source>
        <dbReference type="EMBL" id="MCR9016735.1"/>
    </source>
</evidence>
<keyword evidence="3 5" id="KW-0067">ATP-binding</keyword>
<evidence type="ECO:0000256" key="2">
    <source>
        <dbReference type="ARBA" id="ARBA00022741"/>
    </source>
</evidence>
<keyword evidence="1" id="KW-0813">Transport</keyword>
<dbReference type="AlphaFoldDB" id="A0A9X2PDH6"/>
<dbReference type="CDD" id="cd03214">
    <property type="entry name" value="ABC_Iron-Siderophores_B12_Hemin"/>
    <property type="match status" value="1"/>
</dbReference>
<dbReference type="PANTHER" id="PTHR42734">
    <property type="entry name" value="METAL TRANSPORT SYSTEM ATP-BINDING PROTEIN TM_0124-RELATED"/>
    <property type="match status" value="1"/>
</dbReference>
<evidence type="ECO:0000313" key="6">
    <source>
        <dbReference type="Proteomes" id="UP001142175"/>
    </source>
</evidence>
<accession>A0A9X2PDH6</accession>
<name>A0A9X2PDH6_9BACT</name>
<keyword evidence="2" id="KW-0547">Nucleotide-binding</keyword>
<dbReference type="PROSITE" id="PS50893">
    <property type="entry name" value="ABC_TRANSPORTER_2"/>
    <property type="match status" value="1"/>
</dbReference>
<dbReference type="SMART" id="SM00382">
    <property type="entry name" value="AAA"/>
    <property type="match status" value="1"/>
</dbReference>
<organism evidence="5 6">
    <name type="scientific">Aquiflexum gelatinilyticum</name>
    <dbReference type="NCBI Taxonomy" id="2961943"/>
    <lineage>
        <taxon>Bacteria</taxon>
        <taxon>Pseudomonadati</taxon>
        <taxon>Bacteroidota</taxon>
        <taxon>Cytophagia</taxon>
        <taxon>Cytophagales</taxon>
        <taxon>Cyclobacteriaceae</taxon>
        <taxon>Aquiflexum</taxon>
    </lineage>
</organism>
<dbReference type="SUPFAM" id="SSF52540">
    <property type="entry name" value="P-loop containing nucleoside triphosphate hydrolases"/>
    <property type="match status" value="1"/>
</dbReference>
<sequence length="339" mass="37763">MSIQNSILQANDLSLGYKKGKKSNIVAEQISFSLKKGKLTCLLGPNGVGKSTLIKTIMGQVPALKNQVYLDNKPTDLFSIKDLAKKIAVVLTEKISSGNLTVEEIVSLGRIPHTGWSGYLSENDREKVSQAIRSTHINYIQDRPLSELSDGQLQKVMIARALAQDGEILILDEPTAHLDLINRFEIMHLLRDIAKNENKAVLVVTHDLDIAIDTADEFWLMQCGMPLVCGSPEDLILQGSIDLLLPNETLKFDISVGKVQESTIFRYPQIDGPEEIVKWVKSALRKNKINQQGKSISIEKDGNQISYILKTNTEIIRFESISSLISQLNYFENDISMPS</sequence>
<dbReference type="InterPro" id="IPR027417">
    <property type="entry name" value="P-loop_NTPase"/>
</dbReference>
<dbReference type="GO" id="GO:0005524">
    <property type="term" value="F:ATP binding"/>
    <property type="evidence" value="ECO:0007669"/>
    <property type="project" value="UniProtKB-KW"/>
</dbReference>
<evidence type="ECO:0000256" key="3">
    <source>
        <dbReference type="ARBA" id="ARBA00022840"/>
    </source>
</evidence>
<dbReference type="GO" id="GO:0016887">
    <property type="term" value="F:ATP hydrolysis activity"/>
    <property type="evidence" value="ECO:0007669"/>
    <property type="project" value="InterPro"/>
</dbReference>
<dbReference type="PANTHER" id="PTHR42734:SF21">
    <property type="entry name" value="IRON ABC TRANSPORTER, ATP-BINDING PROTEIN"/>
    <property type="match status" value="1"/>
</dbReference>
<gene>
    <name evidence="5" type="ORF">NU887_16995</name>
</gene>
<keyword evidence="6" id="KW-1185">Reference proteome</keyword>
<reference evidence="5" key="1">
    <citation type="submission" date="2022-08" db="EMBL/GenBank/DDBJ databases">
        <authorList>
            <person name="Zhang D."/>
        </authorList>
    </citation>
    <scope>NUCLEOTIDE SEQUENCE</scope>
    <source>
        <strain evidence="5">XJ19-11</strain>
    </source>
</reference>
<dbReference type="InterPro" id="IPR003439">
    <property type="entry name" value="ABC_transporter-like_ATP-bd"/>
</dbReference>
<feature type="domain" description="ABC transporter" evidence="4">
    <location>
        <begin position="8"/>
        <end position="248"/>
    </location>
</feature>
<dbReference type="Pfam" id="PF00005">
    <property type="entry name" value="ABC_tran"/>
    <property type="match status" value="1"/>
</dbReference>
<evidence type="ECO:0000259" key="4">
    <source>
        <dbReference type="PROSITE" id="PS50893"/>
    </source>
</evidence>
<dbReference type="RefSeq" id="WP_258424583.1">
    <property type="nucleotide sequence ID" value="NZ_JANSUY010000019.1"/>
</dbReference>
<evidence type="ECO:0000256" key="1">
    <source>
        <dbReference type="ARBA" id="ARBA00022448"/>
    </source>
</evidence>
<comment type="caution">
    <text evidence="5">The sequence shown here is derived from an EMBL/GenBank/DDBJ whole genome shotgun (WGS) entry which is preliminary data.</text>
</comment>
<dbReference type="Gene3D" id="3.40.50.300">
    <property type="entry name" value="P-loop containing nucleotide triphosphate hydrolases"/>
    <property type="match status" value="1"/>
</dbReference>
<dbReference type="Proteomes" id="UP001142175">
    <property type="component" value="Unassembled WGS sequence"/>
</dbReference>
<protein>
    <submittedName>
        <fullName evidence="5">ABC transporter ATP-binding protein</fullName>
    </submittedName>
</protein>
<dbReference type="InterPro" id="IPR050153">
    <property type="entry name" value="Metal_Ion_Import_ABC"/>
</dbReference>
<dbReference type="InterPro" id="IPR003593">
    <property type="entry name" value="AAA+_ATPase"/>
</dbReference>
<dbReference type="EMBL" id="JANSUY010000019">
    <property type="protein sequence ID" value="MCR9016735.1"/>
    <property type="molecule type" value="Genomic_DNA"/>
</dbReference>
<proteinExistence type="predicted"/>
<dbReference type="FunFam" id="3.40.50.300:FF:000134">
    <property type="entry name" value="Iron-enterobactin ABC transporter ATP-binding protein"/>
    <property type="match status" value="1"/>
</dbReference>